<evidence type="ECO:0000313" key="4">
    <source>
        <dbReference type="Proteomes" id="UP000178520"/>
    </source>
</evidence>
<feature type="domain" description="DUF305" evidence="2">
    <location>
        <begin position="54"/>
        <end position="202"/>
    </location>
</feature>
<accession>A0A1F8E971</accession>
<protein>
    <recommendedName>
        <fullName evidence="2">DUF305 domain-containing protein</fullName>
    </recommendedName>
</protein>
<dbReference type="Gene3D" id="1.20.1260.10">
    <property type="match status" value="1"/>
</dbReference>
<keyword evidence="1" id="KW-0812">Transmembrane</keyword>
<organism evidence="3 4">
    <name type="scientific">Candidatus Yanofskybacteria bacterium RIFCSPHIGHO2_01_FULL_41_21</name>
    <dbReference type="NCBI Taxonomy" id="1802660"/>
    <lineage>
        <taxon>Bacteria</taxon>
        <taxon>Candidatus Yanofskyibacteriota</taxon>
    </lineage>
</organism>
<dbReference type="PANTHER" id="PTHR36933">
    <property type="entry name" value="SLL0788 PROTEIN"/>
    <property type="match status" value="1"/>
</dbReference>
<feature type="transmembrane region" description="Helical" evidence="1">
    <location>
        <begin position="6"/>
        <end position="31"/>
    </location>
</feature>
<dbReference type="AlphaFoldDB" id="A0A1F8E971"/>
<dbReference type="PANTHER" id="PTHR36933:SF1">
    <property type="entry name" value="SLL0788 PROTEIN"/>
    <property type="match status" value="1"/>
</dbReference>
<dbReference type="Proteomes" id="UP000178520">
    <property type="component" value="Unassembled WGS sequence"/>
</dbReference>
<evidence type="ECO:0000256" key="1">
    <source>
        <dbReference type="SAM" id="Phobius"/>
    </source>
</evidence>
<dbReference type="EMBL" id="MGJA01000012">
    <property type="protein sequence ID" value="OGM97444.1"/>
    <property type="molecule type" value="Genomic_DNA"/>
</dbReference>
<dbReference type="InterPro" id="IPR005183">
    <property type="entry name" value="DUF305_CopM-like"/>
</dbReference>
<proteinExistence type="predicted"/>
<dbReference type="InterPro" id="IPR012347">
    <property type="entry name" value="Ferritin-like"/>
</dbReference>
<dbReference type="Pfam" id="PF03713">
    <property type="entry name" value="DUF305"/>
    <property type="match status" value="1"/>
</dbReference>
<dbReference type="STRING" id="1802660.A2735_01785"/>
<reference evidence="3 4" key="1">
    <citation type="journal article" date="2016" name="Nat. Commun.">
        <title>Thousands of microbial genomes shed light on interconnected biogeochemical processes in an aquifer system.</title>
        <authorList>
            <person name="Anantharaman K."/>
            <person name="Brown C.T."/>
            <person name="Hug L.A."/>
            <person name="Sharon I."/>
            <person name="Castelle C.J."/>
            <person name="Probst A.J."/>
            <person name="Thomas B.C."/>
            <person name="Singh A."/>
            <person name="Wilkins M.J."/>
            <person name="Karaoz U."/>
            <person name="Brodie E.L."/>
            <person name="Williams K.H."/>
            <person name="Hubbard S.S."/>
            <person name="Banfield J.F."/>
        </authorList>
    </citation>
    <scope>NUCLEOTIDE SEQUENCE [LARGE SCALE GENOMIC DNA]</scope>
</reference>
<keyword evidence="1" id="KW-1133">Transmembrane helix</keyword>
<comment type="caution">
    <text evidence="3">The sequence shown here is derived from an EMBL/GenBank/DDBJ whole genome shotgun (WGS) entry which is preliminary data.</text>
</comment>
<name>A0A1F8E971_9BACT</name>
<keyword evidence="1" id="KW-0472">Membrane</keyword>
<evidence type="ECO:0000259" key="2">
    <source>
        <dbReference type="Pfam" id="PF03713"/>
    </source>
</evidence>
<sequence length="207" mass="23308">MNNKTSFGIGGVVVGLVLASVFGSMMSPVFWNNSGRMMGNYRNTDNSQITSNIDKHFIEQMIPHHDGAIAMATLALEKSKRPEIKTLANTIIKEQNEEIENMISWYKNWFGKDVSKTNTSIMGGGMMSVGGMHMGGKEDIKILENAADFDEAFIEGMIPHHQLAIMMAQMLRSGTNRFEMLTLANNIIESQSREITKMQGWYNNWYK</sequence>
<gene>
    <name evidence="3" type="ORF">A2735_01785</name>
</gene>
<evidence type="ECO:0000313" key="3">
    <source>
        <dbReference type="EMBL" id="OGM97444.1"/>
    </source>
</evidence>